<evidence type="ECO:0000313" key="12">
    <source>
        <dbReference type="Proteomes" id="UP001301152"/>
    </source>
</evidence>
<evidence type="ECO:0000313" key="11">
    <source>
        <dbReference type="EMBL" id="MCX2563966.1"/>
    </source>
</evidence>
<keyword evidence="2 8" id="KW-0808">Transferase</keyword>
<name>A0ABT3QFE3_9PROT</name>
<keyword evidence="6" id="KW-0547">Nucleotide-binding</keyword>
<sequence length="410" mass="44754">MMQPGVSEDYSKGSTGLTTKQRNALTALWRVLPQARLVGGVVRDLLAGRPVSDIDLATPEPPAEVLASLKAAGIKVVPTGLAHGTVTAVMEGQPYEITTLRRDVTTDGRHASVCWTSNWAEDAKRRDFTINAMFRDRHGQLTDYFGGQADLAAGRVRFVGEASARIREDALRILRFFRFQGRYGGTEPDAEAISAIRENADWLKRLSVERIWSEMQKILTGQGARGQVRLMEETGVLSVLFPSGVTISRFDALLAAGAPADPVLRLAALIAEDPSGLARRLKLSRAETRYLVAVSCNKAPATDISDDALRYLLSDKSKDLLLALVWLAQADASFSPSVLAESFIALRARIRDMPVPVFPLAGKHLCDAGLATGPDIGRVLTEVRQWWQQHGCQAGLEACLKQAMNLRQIK</sequence>
<organism evidence="11 12">
    <name type="scientific">Acetobacter thailandicus</name>
    <dbReference type="NCBI Taxonomy" id="1502842"/>
    <lineage>
        <taxon>Bacteria</taxon>
        <taxon>Pseudomonadati</taxon>
        <taxon>Pseudomonadota</taxon>
        <taxon>Alphaproteobacteria</taxon>
        <taxon>Acetobacterales</taxon>
        <taxon>Acetobacteraceae</taxon>
        <taxon>Acetobacter</taxon>
    </lineage>
</organism>
<comment type="cofactor">
    <cofactor evidence="1">
        <name>Mg(2+)</name>
        <dbReference type="ChEBI" id="CHEBI:18420"/>
    </cofactor>
</comment>
<dbReference type="Proteomes" id="UP001301152">
    <property type="component" value="Unassembled WGS sequence"/>
</dbReference>
<keyword evidence="3" id="KW-0819">tRNA processing</keyword>
<evidence type="ECO:0000256" key="7">
    <source>
        <dbReference type="ARBA" id="ARBA00022842"/>
    </source>
</evidence>
<evidence type="ECO:0000259" key="9">
    <source>
        <dbReference type="Pfam" id="PF01743"/>
    </source>
</evidence>
<comment type="similarity">
    <text evidence="8">Belongs to the tRNA nucleotidyltransferase/poly(A) polymerase family.</text>
</comment>
<keyword evidence="5" id="KW-0479">Metal-binding</keyword>
<evidence type="ECO:0000256" key="3">
    <source>
        <dbReference type="ARBA" id="ARBA00022694"/>
    </source>
</evidence>
<evidence type="ECO:0000259" key="10">
    <source>
        <dbReference type="Pfam" id="PF12627"/>
    </source>
</evidence>
<dbReference type="Gene3D" id="3.30.460.10">
    <property type="entry name" value="Beta Polymerase, domain 2"/>
    <property type="match status" value="1"/>
</dbReference>
<evidence type="ECO:0000256" key="1">
    <source>
        <dbReference type="ARBA" id="ARBA00001946"/>
    </source>
</evidence>
<proteinExistence type="inferred from homology"/>
<dbReference type="InterPro" id="IPR032828">
    <property type="entry name" value="PolyA_RNA-bd"/>
</dbReference>
<dbReference type="Gene3D" id="1.10.3090.10">
    <property type="entry name" value="cca-adding enzyme, domain 2"/>
    <property type="match status" value="1"/>
</dbReference>
<protein>
    <submittedName>
        <fullName evidence="11">CCA tRNA nucleotidyltransferase</fullName>
    </submittedName>
</protein>
<dbReference type="CDD" id="cd05398">
    <property type="entry name" value="NT_ClassII-CCAase"/>
    <property type="match status" value="1"/>
</dbReference>
<evidence type="ECO:0000256" key="2">
    <source>
        <dbReference type="ARBA" id="ARBA00022679"/>
    </source>
</evidence>
<dbReference type="Pfam" id="PF12627">
    <property type="entry name" value="PolyA_pol_RNAbd"/>
    <property type="match status" value="1"/>
</dbReference>
<dbReference type="InterPro" id="IPR043519">
    <property type="entry name" value="NT_sf"/>
</dbReference>
<accession>A0ABT3QFE3</accession>
<dbReference type="Pfam" id="PF01743">
    <property type="entry name" value="PolyA_pol"/>
    <property type="match status" value="1"/>
</dbReference>
<evidence type="ECO:0000256" key="8">
    <source>
        <dbReference type="RuleBase" id="RU003953"/>
    </source>
</evidence>
<dbReference type="EMBL" id="JAPIUZ010000003">
    <property type="protein sequence ID" value="MCX2563966.1"/>
    <property type="molecule type" value="Genomic_DNA"/>
</dbReference>
<dbReference type="SUPFAM" id="SSF81891">
    <property type="entry name" value="Poly A polymerase C-terminal region-like"/>
    <property type="match status" value="1"/>
</dbReference>
<evidence type="ECO:0000256" key="5">
    <source>
        <dbReference type="ARBA" id="ARBA00022723"/>
    </source>
</evidence>
<dbReference type="InterPro" id="IPR002646">
    <property type="entry name" value="PolA_pol_head_dom"/>
</dbReference>
<feature type="domain" description="Poly A polymerase head" evidence="9">
    <location>
        <begin position="35"/>
        <end position="157"/>
    </location>
</feature>
<evidence type="ECO:0000256" key="6">
    <source>
        <dbReference type="ARBA" id="ARBA00022741"/>
    </source>
</evidence>
<comment type="caution">
    <text evidence="11">The sequence shown here is derived from an EMBL/GenBank/DDBJ whole genome shotgun (WGS) entry which is preliminary data.</text>
</comment>
<dbReference type="PANTHER" id="PTHR46173">
    <property type="entry name" value="CCA TRNA NUCLEOTIDYLTRANSFERASE 1, MITOCHONDRIAL"/>
    <property type="match status" value="1"/>
</dbReference>
<keyword evidence="8" id="KW-0694">RNA-binding</keyword>
<gene>
    <name evidence="11" type="ORF">OQ497_08350</name>
</gene>
<feature type="domain" description="tRNA nucleotidyltransferase/poly(A) polymerase RNA and SrmB- binding" evidence="10">
    <location>
        <begin position="190"/>
        <end position="243"/>
    </location>
</feature>
<dbReference type="PANTHER" id="PTHR46173:SF1">
    <property type="entry name" value="CCA TRNA NUCLEOTIDYLTRANSFERASE 1, MITOCHONDRIAL"/>
    <property type="match status" value="1"/>
</dbReference>
<keyword evidence="12" id="KW-1185">Reference proteome</keyword>
<evidence type="ECO:0000256" key="4">
    <source>
        <dbReference type="ARBA" id="ARBA00022695"/>
    </source>
</evidence>
<dbReference type="InterPro" id="IPR050264">
    <property type="entry name" value="Bact_CCA-adding_enz_type3_sf"/>
</dbReference>
<keyword evidence="7" id="KW-0460">Magnesium</keyword>
<reference evidence="11 12" key="1">
    <citation type="submission" date="2022-11" db="EMBL/GenBank/DDBJ databases">
        <title>Genome sequencing of Acetobacter type strain.</title>
        <authorList>
            <person name="Heo J."/>
            <person name="Lee D."/>
            <person name="Han B.-H."/>
            <person name="Hong S.-B."/>
            <person name="Kwon S.-W."/>
        </authorList>
    </citation>
    <scope>NUCLEOTIDE SEQUENCE [LARGE SCALE GENOMIC DNA]</scope>
    <source>
        <strain evidence="11 12">KACC 21253</strain>
    </source>
</reference>
<dbReference type="SUPFAM" id="SSF81301">
    <property type="entry name" value="Nucleotidyltransferase"/>
    <property type="match status" value="1"/>
</dbReference>
<keyword evidence="4" id="KW-0548">Nucleotidyltransferase</keyword>